<comment type="catalytic activity">
    <reaction evidence="3">
        <text>dTTP + H2O = dTMP + diphosphate + H(+)</text>
        <dbReference type="Rhea" id="RHEA:28534"/>
        <dbReference type="ChEBI" id="CHEBI:15377"/>
        <dbReference type="ChEBI" id="CHEBI:15378"/>
        <dbReference type="ChEBI" id="CHEBI:33019"/>
        <dbReference type="ChEBI" id="CHEBI:37568"/>
        <dbReference type="ChEBI" id="CHEBI:63528"/>
        <dbReference type="EC" id="3.6.1.9"/>
    </reaction>
</comment>
<dbReference type="InterPro" id="IPR029001">
    <property type="entry name" value="ITPase-like_fam"/>
</dbReference>
<keyword evidence="3" id="KW-0963">Cytoplasm</keyword>
<feature type="active site" description="Proton acceptor" evidence="3">
    <location>
        <position position="69"/>
    </location>
</feature>
<name>A0A117M392_9BACT</name>
<comment type="subcellular location">
    <subcellularLocation>
        <location evidence="3">Cytoplasm</location>
    </subcellularLocation>
</comment>
<keyword evidence="2 3" id="KW-0378">Hydrolase</keyword>
<comment type="catalytic activity">
    <reaction evidence="3">
        <text>UTP + H2O = UMP + diphosphate + H(+)</text>
        <dbReference type="Rhea" id="RHEA:29395"/>
        <dbReference type="ChEBI" id="CHEBI:15377"/>
        <dbReference type="ChEBI" id="CHEBI:15378"/>
        <dbReference type="ChEBI" id="CHEBI:33019"/>
        <dbReference type="ChEBI" id="CHEBI:46398"/>
        <dbReference type="ChEBI" id="CHEBI:57865"/>
        <dbReference type="EC" id="3.6.1.9"/>
    </reaction>
</comment>
<keyword evidence="3" id="KW-0546">Nucleotide metabolism</keyword>
<dbReference type="InterPro" id="IPR003697">
    <property type="entry name" value="Maf-like"/>
</dbReference>
<feature type="site" description="Important for substrate specificity" evidence="3">
    <location>
        <position position="12"/>
    </location>
</feature>
<dbReference type="EC" id="3.6.1.9" evidence="3"/>
<dbReference type="Pfam" id="PF02545">
    <property type="entry name" value="Maf"/>
    <property type="match status" value="1"/>
</dbReference>
<feature type="site" description="Important for substrate specificity" evidence="3">
    <location>
        <position position="70"/>
    </location>
</feature>
<comment type="cofactor">
    <cofactor evidence="1 3">
        <name>a divalent metal cation</name>
        <dbReference type="ChEBI" id="CHEBI:60240"/>
    </cofactor>
</comment>
<dbReference type="NCBIfam" id="TIGR00172">
    <property type="entry name" value="maf"/>
    <property type="match status" value="1"/>
</dbReference>
<evidence type="ECO:0000256" key="2">
    <source>
        <dbReference type="ARBA" id="ARBA00022801"/>
    </source>
</evidence>
<feature type="site" description="Important for substrate specificity" evidence="3">
    <location>
        <position position="152"/>
    </location>
</feature>
<organism evidence="4 5">
    <name type="scientific">Mesotoga prima</name>
    <dbReference type="NCBI Taxonomy" id="1184387"/>
    <lineage>
        <taxon>Bacteria</taxon>
        <taxon>Thermotogati</taxon>
        <taxon>Thermotogota</taxon>
        <taxon>Thermotogae</taxon>
        <taxon>Kosmotogales</taxon>
        <taxon>Kosmotogaceae</taxon>
        <taxon>Mesotoga</taxon>
    </lineage>
</organism>
<evidence type="ECO:0000256" key="1">
    <source>
        <dbReference type="ARBA" id="ARBA00001968"/>
    </source>
</evidence>
<evidence type="ECO:0000313" key="4">
    <source>
        <dbReference type="EMBL" id="KUK81940.1"/>
    </source>
</evidence>
<comment type="caution">
    <text evidence="3">Lacks conserved residue(s) required for the propagation of feature annotation.</text>
</comment>
<evidence type="ECO:0000313" key="5">
    <source>
        <dbReference type="Proteomes" id="UP000054092"/>
    </source>
</evidence>
<dbReference type="SUPFAM" id="SSF52972">
    <property type="entry name" value="ITPase-like"/>
    <property type="match status" value="1"/>
</dbReference>
<dbReference type="GO" id="GO:0036218">
    <property type="term" value="F:dTTP diphosphatase activity"/>
    <property type="evidence" value="ECO:0007669"/>
    <property type="project" value="RHEA"/>
</dbReference>
<dbReference type="PANTHER" id="PTHR43213">
    <property type="entry name" value="BIFUNCTIONAL DTTP/UTP PYROPHOSPHATASE/METHYLTRANSFERASE PROTEIN-RELATED"/>
    <property type="match status" value="1"/>
</dbReference>
<dbReference type="PANTHER" id="PTHR43213:SF5">
    <property type="entry name" value="BIFUNCTIONAL DTTP_UTP PYROPHOSPHATASE_METHYLTRANSFERASE PROTEIN-RELATED"/>
    <property type="match status" value="1"/>
</dbReference>
<dbReference type="AlphaFoldDB" id="A0A117M392"/>
<sequence length="187" mass="20962">MARLILGSSSPRRKELFRLLRIPFEIVPPEGVEENLSERYSEAELSELSHRKAQNVYLRRPDSIVVGADTVVVLDGFVLGKPSSVDEAFRMLSSLTGKTHSVYTSLSVVSEKIAFEFIEETEVTFREVPERVLREYAESGISLDKAGAYGIQDYGALFVKCISGDFYNVMGLPVGRLWQELHSRGVE</sequence>
<dbReference type="CDD" id="cd00555">
    <property type="entry name" value="Maf"/>
    <property type="match status" value="1"/>
</dbReference>
<reference evidence="5" key="1">
    <citation type="journal article" date="2015" name="MBio">
        <title>Genome-Resolved Metagenomic Analysis Reveals Roles for Candidate Phyla and Other Microbial Community Members in Biogeochemical Transformations in Oil Reservoirs.</title>
        <authorList>
            <person name="Hu P."/>
            <person name="Tom L."/>
            <person name="Singh A."/>
            <person name="Thomas B.C."/>
            <person name="Baker B.J."/>
            <person name="Piceno Y.M."/>
            <person name="Andersen G.L."/>
            <person name="Banfield J.F."/>
        </authorList>
    </citation>
    <scope>NUCLEOTIDE SEQUENCE [LARGE SCALE GENOMIC DNA]</scope>
</reference>
<accession>A0A117M392</accession>
<proteinExistence type="inferred from homology"/>
<dbReference type="GO" id="GO:0036221">
    <property type="term" value="F:UTP diphosphatase activity"/>
    <property type="evidence" value="ECO:0007669"/>
    <property type="project" value="RHEA"/>
</dbReference>
<dbReference type="PIRSF" id="PIRSF006305">
    <property type="entry name" value="Maf"/>
    <property type="match status" value="1"/>
</dbReference>
<gene>
    <name evidence="4" type="ORF">XD94_0255</name>
</gene>
<dbReference type="GO" id="GO:0009117">
    <property type="term" value="P:nucleotide metabolic process"/>
    <property type="evidence" value="ECO:0007669"/>
    <property type="project" value="UniProtKB-KW"/>
</dbReference>
<dbReference type="EMBL" id="LGGP01000024">
    <property type="protein sequence ID" value="KUK81940.1"/>
    <property type="molecule type" value="Genomic_DNA"/>
</dbReference>
<comment type="similarity">
    <text evidence="3">Belongs to the Maf family. YhdE subfamily.</text>
</comment>
<dbReference type="PATRIC" id="fig|1184387.3.peg.559"/>
<dbReference type="GO" id="GO:0005737">
    <property type="term" value="C:cytoplasm"/>
    <property type="evidence" value="ECO:0007669"/>
    <property type="project" value="UniProtKB-SubCell"/>
</dbReference>
<protein>
    <recommendedName>
        <fullName evidence="3">dTTP/UTP pyrophosphatase</fullName>
        <shortName evidence="3">dTTPase/UTPase</shortName>
        <ecNumber evidence="3">3.6.1.9</ecNumber>
    </recommendedName>
    <alternativeName>
        <fullName evidence="3">Nucleoside triphosphate pyrophosphatase</fullName>
    </alternativeName>
    <alternativeName>
        <fullName evidence="3">Nucleotide pyrophosphatase</fullName>
        <shortName evidence="3">Nucleotide PPase</shortName>
    </alternativeName>
</protein>
<dbReference type="HAMAP" id="MF_00528">
    <property type="entry name" value="Maf"/>
    <property type="match status" value="1"/>
</dbReference>
<dbReference type="Gene3D" id="3.90.950.10">
    <property type="match status" value="1"/>
</dbReference>
<comment type="caution">
    <text evidence="4">The sequence shown here is derived from an EMBL/GenBank/DDBJ whole genome shotgun (WGS) entry which is preliminary data.</text>
</comment>
<comment type="function">
    <text evidence="3">Nucleoside triphosphate pyrophosphatase that hydrolyzes dTTP and UTP. May have a dual role in cell division arrest and in preventing the incorporation of modified nucleotides into cellular nucleic acids.</text>
</comment>
<evidence type="ECO:0000256" key="3">
    <source>
        <dbReference type="HAMAP-Rule" id="MF_00528"/>
    </source>
</evidence>
<dbReference type="Proteomes" id="UP000054092">
    <property type="component" value="Unassembled WGS sequence"/>
</dbReference>